<dbReference type="AlphaFoldDB" id="A0A6G8S2N5"/>
<dbReference type="Pfam" id="PF25642">
    <property type="entry name" value="DUF7944"/>
    <property type="match status" value="1"/>
</dbReference>
<dbReference type="EMBL" id="CP049916">
    <property type="protein sequence ID" value="QIO08442.1"/>
    <property type="molecule type" value="Genomic_DNA"/>
</dbReference>
<keyword evidence="1" id="KW-0732">Signal</keyword>
<proteinExistence type="predicted"/>
<sequence length="135" mass="15044">MQNKSQNKILKLCSLALLSSTLAFVPTAFAKKEEKKDVPQENIDVTNQQVTKDELAAIYVLSEVCPSIIKQDKKFDAGYARLLKDYMPKEKNPESTLTSLVKQSSFKQALEQARQDAKAAGDKGNAQVCEDVKDY</sequence>
<dbReference type="RefSeq" id="WP_166323202.1">
    <property type="nucleotide sequence ID" value="NZ_CP049916.1"/>
</dbReference>
<evidence type="ECO:0000259" key="2">
    <source>
        <dbReference type="Pfam" id="PF25642"/>
    </source>
</evidence>
<name>A0A6G8S2N5_9GAMM</name>
<evidence type="ECO:0000313" key="4">
    <source>
        <dbReference type="Proteomes" id="UP000501939"/>
    </source>
</evidence>
<feature type="signal peptide" evidence="1">
    <location>
        <begin position="1"/>
        <end position="30"/>
    </location>
</feature>
<gene>
    <name evidence="3" type="ORF">G8D99_05025</name>
</gene>
<keyword evidence="4" id="KW-1185">Reference proteome</keyword>
<organism evidence="3 4">
    <name type="scientific">Acinetobacter lanii</name>
    <dbReference type="NCBI Taxonomy" id="2715163"/>
    <lineage>
        <taxon>Bacteria</taxon>
        <taxon>Pseudomonadati</taxon>
        <taxon>Pseudomonadota</taxon>
        <taxon>Gammaproteobacteria</taxon>
        <taxon>Moraxellales</taxon>
        <taxon>Moraxellaceae</taxon>
        <taxon>Acinetobacter</taxon>
    </lineage>
</organism>
<accession>A0A6G8S2N5</accession>
<dbReference type="Proteomes" id="UP000501939">
    <property type="component" value="Chromosome"/>
</dbReference>
<evidence type="ECO:0000256" key="1">
    <source>
        <dbReference type="SAM" id="SignalP"/>
    </source>
</evidence>
<dbReference type="KEGG" id="alj:G8D99_05025"/>
<dbReference type="InterPro" id="IPR057704">
    <property type="entry name" value="DUF7944"/>
</dbReference>
<evidence type="ECO:0000313" key="3">
    <source>
        <dbReference type="EMBL" id="QIO08442.1"/>
    </source>
</evidence>
<feature type="chain" id="PRO_5026201893" description="DUF7944 domain-containing protein" evidence="1">
    <location>
        <begin position="31"/>
        <end position="135"/>
    </location>
</feature>
<protein>
    <recommendedName>
        <fullName evidence="2">DUF7944 domain-containing protein</fullName>
    </recommendedName>
</protein>
<feature type="domain" description="DUF7944" evidence="2">
    <location>
        <begin position="51"/>
        <end position="132"/>
    </location>
</feature>
<reference evidence="3 4" key="1">
    <citation type="submission" date="2020-03" db="EMBL/GenBank/DDBJ databases">
        <authorList>
            <person name="Zhu W."/>
        </authorList>
    </citation>
    <scope>NUCLEOTIDE SEQUENCE [LARGE SCALE GENOMIC DNA]</scope>
    <source>
        <strain evidence="3 4">185</strain>
    </source>
</reference>
<dbReference type="NCBIfam" id="NF047330">
    <property type="entry name" value="MCR_0457_fam"/>
    <property type="match status" value="1"/>
</dbReference>